<reference evidence="2 3" key="1">
    <citation type="submission" date="2017-09" db="EMBL/GenBank/DDBJ databases">
        <title>Depth-based differentiation of microbial function through sediment-hosted aquifers and enrichment of novel symbionts in the deep terrestrial subsurface.</title>
        <authorList>
            <person name="Probst A.J."/>
            <person name="Ladd B."/>
            <person name="Jarett J.K."/>
            <person name="Geller-Mcgrath D.E."/>
            <person name="Sieber C.M."/>
            <person name="Emerson J.B."/>
            <person name="Anantharaman K."/>
            <person name="Thomas B.C."/>
            <person name="Malmstrom R."/>
            <person name="Stieglmeier M."/>
            <person name="Klingl A."/>
            <person name="Woyke T."/>
            <person name="Ryan C.M."/>
            <person name="Banfield J.F."/>
        </authorList>
    </citation>
    <scope>NUCLEOTIDE SEQUENCE [LARGE SCALE GENOMIC DNA]</scope>
    <source>
        <strain evidence="2">CG10_big_fil_rev_8_21_14_0_10_50_16</strain>
    </source>
</reference>
<feature type="compositionally biased region" description="Basic and acidic residues" evidence="1">
    <location>
        <begin position="134"/>
        <end position="145"/>
    </location>
</feature>
<feature type="region of interest" description="Disordered" evidence="1">
    <location>
        <begin position="132"/>
        <end position="154"/>
    </location>
</feature>
<evidence type="ECO:0000313" key="2">
    <source>
        <dbReference type="EMBL" id="PIR47470.1"/>
    </source>
</evidence>
<gene>
    <name evidence="2" type="ORF">COV06_03365</name>
</gene>
<accession>A0A2H0RLY1</accession>
<dbReference type="Proteomes" id="UP000230084">
    <property type="component" value="Unassembled WGS sequence"/>
</dbReference>
<proteinExistence type="predicted"/>
<comment type="caution">
    <text evidence="2">The sequence shown here is derived from an EMBL/GenBank/DDBJ whole genome shotgun (WGS) entry which is preliminary data.</text>
</comment>
<dbReference type="EMBL" id="PCYM01000006">
    <property type="protein sequence ID" value="PIR47470.1"/>
    <property type="molecule type" value="Genomic_DNA"/>
</dbReference>
<protein>
    <submittedName>
        <fullName evidence="2">Uncharacterized protein</fullName>
    </submittedName>
</protein>
<evidence type="ECO:0000256" key="1">
    <source>
        <dbReference type="SAM" id="MobiDB-lite"/>
    </source>
</evidence>
<name>A0A2H0RLY1_9BACT</name>
<organism evidence="2 3">
    <name type="scientific">Candidatus Uhrbacteria bacterium CG10_big_fil_rev_8_21_14_0_10_50_16</name>
    <dbReference type="NCBI Taxonomy" id="1975039"/>
    <lineage>
        <taxon>Bacteria</taxon>
        <taxon>Candidatus Uhriibacteriota</taxon>
    </lineage>
</organism>
<dbReference type="AlphaFoldDB" id="A0A2H0RLY1"/>
<evidence type="ECO:0000313" key="3">
    <source>
        <dbReference type="Proteomes" id="UP000230084"/>
    </source>
</evidence>
<sequence length="154" mass="17774">MGENVGNPNFERAQAQAEKIKGVYELRGMIADVTDAAVDQLRFDRVMEAMENDRYVRDTDLSELNTIREGFADYAVLLNEDRTQQQSEKVLRKYFAGMDLNGREWKDEGALKMALDKIYEVLKNSLYTLEEDLGLEHRPHPKDEYPEPPTQDVS</sequence>